<protein>
    <recommendedName>
        <fullName evidence="4">ABC transporter permease</fullName>
    </recommendedName>
</protein>
<reference evidence="2 3" key="1">
    <citation type="submission" date="2023-03" db="EMBL/GenBank/DDBJ databases">
        <title>Bacillus Genome Sequencing.</title>
        <authorList>
            <person name="Dunlap C."/>
        </authorList>
    </citation>
    <scope>NUCLEOTIDE SEQUENCE [LARGE SCALE GENOMIC DNA]</scope>
    <source>
        <strain evidence="2 3">B-59205</strain>
    </source>
</reference>
<feature type="transmembrane region" description="Helical" evidence="1">
    <location>
        <begin position="167"/>
        <end position="189"/>
    </location>
</feature>
<evidence type="ECO:0000313" key="2">
    <source>
        <dbReference type="EMBL" id="MEC1178727.1"/>
    </source>
</evidence>
<feature type="transmembrane region" description="Helical" evidence="1">
    <location>
        <begin position="403"/>
        <end position="421"/>
    </location>
</feature>
<feature type="transmembrane region" description="Helical" evidence="1">
    <location>
        <begin position="296"/>
        <end position="320"/>
    </location>
</feature>
<dbReference type="RefSeq" id="WP_326123198.1">
    <property type="nucleotide sequence ID" value="NZ_JARSFG010000013.1"/>
</dbReference>
<feature type="transmembrane region" description="Helical" evidence="1">
    <location>
        <begin position="595"/>
        <end position="613"/>
    </location>
</feature>
<feature type="transmembrane region" description="Helical" evidence="1">
    <location>
        <begin position="794"/>
        <end position="815"/>
    </location>
</feature>
<feature type="transmembrane region" description="Helical" evidence="1">
    <location>
        <begin position="246"/>
        <end position="264"/>
    </location>
</feature>
<proteinExistence type="predicted"/>
<dbReference type="AlphaFoldDB" id="A0AAW9NM67"/>
<keyword evidence="3" id="KW-1185">Reference proteome</keyword>
<accession>A0AAW9NM67</accession>
<feature type="transmembrane region" description="Helical" evidence="1">
    <location>
        <begin position="739"/>
        <end position="761"/>
    </location>
</feature>
<keyword evidence="1" id="KW-1133">Transmembrane helix</keyword>
<gene>
    <name evidence="2" type="ORF">P9B03_09555</name>
</gene>
<feature type="transmembrane region" description="Helical" evidence="1">
    <location>
        <begin position="709"/>
        <end position="732"/>
    </location>
</feature>
<feature type="transmembrane region" description="Helical" evidence="1">
    <location>
        <begin position="644"/>
        <end position="669"/>
    </location>
</feature>
<organism evidence="2 3">
    <name type="scientific">Metasolibacillus meyeri</name>
    <dbReference type="NCBI Taxonomy" id="1071052"/>
    <lineage>
        <taxon>Bacteria</taxon>
        <taxon>Bacillati</taxon>
        <taxon>Bacillota</taxon>
        <taxon>Bacilli</taxon>
        <taxon>Bacillales</taxon>
        <taxon>Caryophanaceae</taxon>
        <taxon>Metasolibacillus</taxon>
    </lineage>
</organism>
<dbReference type="GO" id="GO:0140359">
    <property type="term" value="F:ABC-type transporter activity"/>
    <property type="evidence" value="ECO:0007669"/>
    <property type="project" value="InterPro"/>
</dbReference>
<evidence type="ECO:0000313" key="3">
    <source>
        <dbReference type="Proteomes" id="UP001344888"/>
    </source>
</evidence>
<dbReference type="GO" id="GO:0005886">
    <property type="term" value="C:plasma membrane"/>
    <property type="evidence" value="ECO:0007669"/>
    <property type="project" value="UniProtKB-SubCell"/>
</dbReference>
<sequence length="821" mass="94680">MKEVVHFILKGIAKSKYTLLLPLAIILLITSLFIIHYNQSGATQQELEEIFKGRKITVDHLIGRAFNKERLVGLTEEQRQSLDSLLLQEQYLKEIYSKLKANDLAIVSAHVAYINEYDNYIGLVPIPYNNEKLLEIEQRKAEQLIKHGLPYTEQVTPYNTALFTKQLFQLLFSPVTAFLFLLIFCYKYLSDRENRLFDFFKVNSLSTRAIYYGYFIPFLLIALLYIVLASLLSILLPLITGNIHTIYYPIAVAVGSTIIMVPVWKWLVFLPIGWGIFVALLLILATCLLKQRSSLGVTLAIISAPFMIAYILSLRFGFYMANPLHLLVAYEANLLVTNRYMSYLVGMFIFLILCVVISYPLIKSQWGTFRTPALHMNKKQYHPYYKWKLLQFEHLKKKRKGHILFTLLLLFGIIGGTVAVVNQQFQAMPMKALKAIEGFQKFTAENRTHWKMLEEDFELEIEVQLQSEGELEITKENPNTAMVEQSNYVYNMLENLKSEIHADDFPEKFREALNLLDASTYKDIDSKLWSVTVMASEEQRYILEEKGITAWPLGNHWVSNFDELNKTFHNDELVNLYQDRNTKYGNSSLFSIYKYLDWNIILCVLAVFVLLLWTTMADERQPNPSINFLTTKPIRVTSIYLTKWLYNLAIAYSLLLVSAIFIFLVSVVIGGLGEAEYPILVYATNRLHDDYFYSIIDDASFYFENLSTLILKSGLLIFAQIFFLNSLFSLIGKWIKNHYVTIVLTIIIVVVGYFLASHYIAMDGMYINPFVYFDTWHVVDGWKSILARDSKVNVLNGTMILLISGSLLFCIGLLGKRKVVV</sequence>
<dbReference type="Proteomes" id="UP001344888">
    <property type="component" value="Unassembled WGS sequence"/>
</dbReference>
<keyword evidence="1" id="KW-0472">Membrane</keyword>
<feature type="transmembrane region" description="Helical" evidence="1">
    <location>
        <begin position="340"/>
        <end position="362"/>
    </location>
</feature>
<feature type="transmembrane region" description="Helical" evidence="1">
    <location>
        <begin position="209"/>
        <end position="239"/>
    </location>
</feature>
<dbReference type="EMBL" id="JARSFG010000013">
    <property type="protein sequence ID" value="MEC1178727.1"/>
    <property type="molecule type" value="Genomic_DNA"/>
</dbReference>
<feature type="transmembrane region" description="Helical" evidence="1">
    <location>
        <begin position="270"/>
        <end position="289"/>
    </location>
</feature>
<comment type="caution">
    <text evidence="2">The sequence shown here is derived from an EMBL/GenBank/DDBJ whole genome shotgun (WGS) entry which is preliminary data.</text>
</comment>
<evidence type="ECO:0000256" key="1">
    <source>
        <dbReference type="SAM" id="Phobius"/>
    </source>
</evidence>
<evidence type="ECO:0008006" key="4">
    <source>
        <dbReference type="Google" id="ProtNLM"/>
    </source>
</evidence>
<keyword evidence="1" id="KW-0812">Transmembrane</keyword>
<feature type="transmembrane region" description="Helical" evidence="1">
    <location>
        <begin position="17"/>
        <end position="35"/>
    </location>
</feature>
<name>A0AAW9NM67_9BACL</name>